<keyword evidence="3" id="KW-0732">Signal</keyword>
<dbReference type="AlphaFoldDB" id="A0A7X0KTU3"/>
<evidence type="ECO:0000256" key="3">
    <source>
        <dbReference type="SAM" id="SignalP"/>
    </source>
</evidence>
<dbReference type="PANTHER" id="PTHR30036:SF7">
    <property type="entry name" value="ABC TRANSPORTER PERIPLASMIC-BINDING PROTEIN YPHF"/>
    <property type="match status" value="1"/>
</dbReference>
<comment type="similarity">
    <text evidence="2">Belongs to the bacterial solute-binding protein 2 family.</text>
</comment>
<organism evidence="5 6">
    <name type="scientific">Microbacterium thalassium</name>
    <dbReference type="NCBI Taxonomy" id="362649"/>
    <lineage>
        <taxon>Bacteria</taxon>
        <taxon>Bacillati</taxon>
        <taxon>Actinomycetota</taxon>
        <taxon>Actinomycetes</taxon>
        <taxon>Micrococcales</taxon>
        <taxon>Microbacteriaceae</taxon>
        <taxon>Microbacterium</taxon>
    </lineage>
</organism>
<evidence type="ECO:0000259" key="4">
    <source>
        <dbReference type="Pfam" id="PF13407"/>
    </source>
</evidence>
<feature type="domain" description="Periplasmic binding protein" evidence="4">
    <location>
        <begin position="63"/>
        <end position="321"/>
    </location>
</feature>
<dbReference type="Gene3D" id="3.40.50.2300">
    <property type="match status" value="2"/>
</dbReference>
<dbReference type="InterPro" id="IPR050555">
    <property type="entry name" value="Bact_Solute-Bind_Prot2"/>
</dbReference>
<proteinExistence type="inferred from homology"/>
<dbReference type="Pfam" id="PF13407">
    <property type="entry name" value="Peripla_BP_4"/>
    <property type="match status" value="1"/>
</dbReference>
<comment type="caution">
    <text evidence="5">The sequence shown here is derived from an EMBL/GenBank/DDBJ whole genome shotgun (WGS) entry which is preliminary data.</text>
</comment>
<keyword evidence="6" id="KW-1185">Reference proteome</keyword>
<protein>
    <submittedName>
        <fullName evidence="5">Simple sugar transport system substrate-binding protein</fullName>
    </submittedName>
</protein>
<name>A0A7X0KTU3_9MICO</name>
<dbReference type="SUPFAM" id="SSF53822">
    <property type="entry name" value="Periplasmic binding protein-like I"/>
    <property type="match status" value="1"/>
</dbReference>
<reference evidence="5 6" key="1">
    <citation type="submission" date="2020-08" db="EMBL/GenBank/DDBJ databases">
        <title>Sequencing the genomes of 1000 actinobacteria strains.</title>
        <authorList>
            <person name="Klenk H.-P."/>
        </authorList>
    </citation>
    <scope>NUCLEOTIDE SEQUENCE [LARGE SCALE GENOMIC DNA]</scope>
    <source>
        <strain evidence="5 6">DSM 12511</strain>
    </source>
</reference>
<sequence>MNSSLLNIRNGRPSRRLLTTTAIATLAVAGLALAGCADGGGEATSTGDSSTGGDTSGGEGISIVVMGGATDDPFWSTVKRGGEAAAKAVEAAGGTVTFLAMPNYDNFNADAAKLVANIQSLNPSAAVIPDWAPDAQNENIISITSSGTPVFLYNTGIDEVETVGAQGYIGSDDYASGKLAGETFVEAGAKHVVCVNTLPGTTNADARCQGVNDGATGVDYEELALPTSQFGDPTAVAQAIKGAIIQDPSIDAIFTPGQSDTNAAASGIDQAGATGKVFLGGQNFDSESLTRIQDGTQLFAIDQQGYAQGYYGVSAAFQLAAYGIQLAVDPFLTGPAVIDADNVESALAGVDLGVR</sequence>
<dbReference type="InterPro" id="IPR025997">
    <property type="entry name" value="SBP_2_dom"/>
</dbReference>
<evidence type="ECO:0000313" key="5">
    <source>
        <dbReference type="EMBL" id="MBB6390481.1"/>
    </source>
</evidence>
<comment type="subcellular location">
    <subcellularLocation>
        <location evidence="1">Cell envelope</location>
    </subcellularLocation>
</comment>
<dbReference type="EMBL" id="JACHML010000001">
    <property type="protein sequence ID" value="MBB6390481.1"/>
    <property type="molecule type" value="Genomic_DNA"/>
</dbReference>
<keyword evidence="5" id="KW-0762">Sugar transport</keyword>
<accession>A0A7X0KTU3</accession>
<evidence type="ECO:0000313" key="6">
    <source>
        <dbReference type="Proteomes" id="UP000537775"/>
    </source>
</evidence>
<dbReference type="GO" id="GO:0030246">
    <property type="term" value="F:carbohydrate binding"/>
    <property type="evidence" value="ECO:0007669"/>
    <property type="project" value="TreeGrafter"/>
</dbReference>
<gene>
    <name evidence="5" type="ORF">HD594_000794</name>
</gene>
<dbReference type="GO" id="GO:0030288">
    <property type="term" value="C:outer membrane-bounded periplasmic space"/>
    <property type="evidence" value="ECO:0007669"/>
    <property type="project" value="TreeGrafter"/>
</dbReference>
<feature type="chain" id="PRO_5031212539" evidence="3">
    <location>
        <begin position="35"/>
        <end position="355"/>
    </location>
</feature>
<dbReference type="InterPro" id="IPR028082">
    <property type="entry name" value="Peripla_BP_I"/>
</dbReference>
<evidence type="ECO:0000256" key="2">
    <source>
        <dbReference type="ARBA" id="ARBA00007639"/>
    </source>
</evidence>
<dbReference type="PANTHER" id="PTHR30036">
    <property type="entry name" value="D-XYLOSE-BINDING PERIPLASMIC PROTEIN"/>
    <property type="match status" value="1"/>
</dbReference>
<dbReference type="RefSeq" id="WP_184749726.1">
    <property type="nucleotide sequence ID" value="NZ_BAAAJR010000003.1"/>
</dbReference>
<feature type="signal peptide" evidence="3">
    <location>
        <begin position="1"/>
        <end position="34"/>
    </location>
</feature>
<evidence type="ECO:0000256" key="1">
    <source>
        <dbReference type="ARBA" id="ARBA00004196"/>
    </source>
</evidence>
<dbReference type="Proteomes" id="UP000537775">
    <property type="component" value="Unassembled WGS sequence"/>
</dbReference>
<keyword evidence="5" id="KW-0813">Transport</keyword>